<name>A0A5P2D9Y1_STRVZ</name>
<accession>A0A5P2D9Y1</accession>
<evidence type="ECO:0000313" key="2">
    <source>
        <dbReference type="EMBL" id="QES51886.1"/>
    </source>
</evidence>
<dbReference type="EMBL" id="CP029190">
    <property type="protein sequence ID" value="QES51886.1"/>
    <property type="molecule type" value="Genomic_DNA"/>
</dbReference>
<sequence length="114" mass="11751">MAVGSTVCRAHQQAAGASRTRAPPLSRLGSGCCPRIDRVAERPAGPERRDRPPPGPTTAPPRPAPPRPVPSRPVPPPRLGRFPGGNEPPNRPCSGACGIRATPKPPAPKAVGPC</sequence>
<dbReference type="Proteomes" id="UP000325211">
    <property type="component" value="Chromosome"/>
</dbReference>
<dbReference type="AlphaFoldDB" id="A0A5P2D9Y1"/>
<gene>
    <name evidence="2" type="ORF">DEJ50_32605</name>
</gene>
<proteinExistence type="predicted"/>
<feature type="compositionally biased region" description="Pro residues" evidence="1">
    <location>
        <begin position="53"/>
        <end position="78"/>
    </location>
</feature>
<feature type="compositionally biased region" description="Basic and acidic residues" evidence="1">
    <location>
        <begin position="35"/>
        <end position="52"/>
    </location>
</feature>
<evidence type="ECO:0000256" key="1">
    <source>
        <dbReference type="SAM" id="MobiDB-lite"/>
    </source>
</evidence>
<feature type="region of interest" description="Disordered" evidence="1">
    <location>
        <begin position="1"/>
        <end position="114"/>
    </location>
</feature>
<reference evidence="2 3" key="1">
    <citation type="submission" date="2018-05" db="EMBL/GenBank/DDBJ databases">
        <title>Streptomyces venezuelae.</title>
        <authorList>
            <person name="Kim W."/>
            <person name="Lee N."/>
            <person name="Cho B.-K."/>
        </authorList>
    </citation>
    <scope>NUCLEOTIDE SEQUENCE [LARGE SCALE GENOMIC DNA]</scope>
    <source>
        <strain evidence="2 3">ATCC 21782</strain>
    </source>
</reference>
<protein>
    <submittedName>
        <fullName evidence="2">Uncharacterized protein</fullName>
    </submittedName>
</protein>
<evidence type="ECO:0000313" key="3">
    <source>
        <dbReference type="Proteomes" id="UP000325211"/>
    </source>
</evidence>
<organism evidence="2 3">
    <name type="scientific">Streptomyces venezuelae</name>
    <dbReference type="NCBI Taxonomy" id="54571"/>
    <lineage>
        <taxon>Bacteria</taxon>
        <taxon>Bacillati</taxon>
        <taxon>Actinomycetota</taxon>
        <taxon>Actinomycetes</taxon>
        <taxon>Kitasatosporales</taxon>
        <taxon>Streptomycetaceae</taxon>
        <taxon>Streptomyces</taxon>
    </lineage>
</organism>